<comment type="catalytic activity">
    <reaction evidence="7">
        <text>riboflavin + ATP = FMN + ADP + H(+)</text>
        <dbReference type="Rhea" id="RHEA:14357"/>
        <dbReference type="ChEBI" id="CHEBI:15378"/>
        <dbReference type="ChEBI" id="CHEBI:30616"/>
        <dbReference type="ChEBI" id="CHEBI:57986"/>
        <dbReference type="ChEBI" id="CHEBI:58210"/>
        <dbReference type="ChEBI" id="CHEBI:456216"/>
        <dbReference type="EC" id="2.7.1.26"/>
    </reaction>
</comment>
<dbReference type="RefSeq" id="WP_344366919.1">
    <property type="nucleotide sequence ID" value="NZ_BAAAQB010000037.1"/>
</dbReference>
<evidence type="ECO:0000259" key="8">
    <source>
        <dbReference type="SMART" id="SM00904"/>
    </source>
</evidence>
<evidence type="ECO:0000313" key="9">
    <source>
        <dbReference type="EMBL" id="GAA2140328.1"/>
    </source>
</evidence>
<dbReference type="PANTHER" id="PTHR22749">
    <property type="entry name" value="RIBOFLAVIN KINASE/FMN ADENYLYLTRANSFERASE"/>
    <property type="match status" value="1"/>
</dbReference>
<dbReference type="SMART" id="SM00904">
    <property type="entry name" value="Flavokinase"/>
    <property type="match status" value="1"/>
</dbReference>
<dbReference type="GO" id="GO:0016301">
    <property type="term" value="F:kinase activity"/>
    <property type="evidence" value="ECO:0007669"/>
    <property type="project" value="UniProtKB-KW"/>
</dbReference>
<dbReference type="InterPro" id="IPR023465">
    <property type="entry name" value="Riboflavin_kinase_dom_sf"/>
</dbReference>
<dbReference type="SUPFAM" id="SSF82114">
    <property type="entry name" value="Riboflavin kinase-like"/>
    <property type="match status" value="1"/>
</dbReference>
<evidence type="ECO:0000256" key="4">
    <source>
        <dbReference type="ARBA" id="ARBA00022679"/>
    </source>
</evidence>
<dbReference type="EMBL" id="BAAAQB010000037">
    <property type="protein sequence ID" value="GAA2140328.1"/>
    <property type="molecule type" value="Genomic_DNA"/>
</dbReference>
<comment type="caution">
    <text evidence="9">The sequence shown here is derived from an EMBL/GenBank/DDBJ whole genome shotgun (WGS) entry which is preliminary data.</text>
</comment>
<keyword evidence="2" id="KW-0285">Flavoprotein</keyword>
<evidence type="ECO:0000256" key="6">
    <source>
        <dbReference type="ARBA" id="ARBA00022840"/>
    </source>
</evidence>
<evidence type="ECO:0000256" key="5">
    <source>
        <dbReference type="ARBA" id="ARBA00022741"/>
    </source>
</evidence>
<keyword evidence="6" id="KW-0067">ATP-binding</keyword>
<proteinExistence type="predicted"/>
<dbReference type="PANTHER" id="PTHR22749:SF6">
    <property type="entry name" value="RIBOFLAVIN KINASE"/>
    <property type="match status" value="1"/>
</dbReference>
<evidence type="ECO:0000256" key="2">
    <source>
        <dbReference type="ARBA" id="ARBA00022630"/>
    </source>
</evidence>
<evidence type="ECO:0000256" key="3">
    <source>
        <dbReference type="ARBA" id="ARBA00022643"/>
    </source>
</evidence>
<dbReference type="Gene3D" id="2.40.30.30">
    <property type="entry name" value="Riboflavin kinase-like"/>
    <property type="match status" value="1"/>
</dbReference>
<dbReference type="EC" id="2.7.1.26" evidence="1"/>
<keyword evidence="5" id="KW-0547">Nucleotide-binding</keyword>
<gene>
    <name evidence="9" type="ORF">GCM10009825_27950</name>
</gene>
<keyword evidence="4" id="KW-0808">Transferase</keyword>
<keyword evidence="10" id="KW-1185">Reference proteome</keyword>
<feature type="domain" description="Riboflavin kinase" evidence="8">
    <location>
        <begin position="1"/>
        <end position="122"/>
    </location>
</feature>
<organism evidence="9 10">
    <name type="scientific">Arthrobacter humicola</name>
    <dbReference type="NCBI Taxonomy" id="409291"/>
    <lineage>
        <taxon>Bacteria</taxon>
        <taxon>Bacillati</taxon>
        <taxon>Actinomycetota</taxon>
        <taxon>Actinomycetes</taxon>
        <taxon>Micrococcales</taxon>
        <taxon>Micrococcaceae</taxon>
        <taxon>Arthrobacter</taxon>
    </lineage>
</organism>
<keyword evidence="9" id="KW-0418">Kinase</keyword>
<dbReference type="Pfam" id="PF01687">
    <property type="entry name" value="Flavokinase"/>
    <property type="match status" value="1"/>
</dbReference>
<accession>A0ABP5L5A7</accession>
<name>A0ABP5L5A7_9MICC</name>
<dbReference type="InterPro" id="IPR015865">
    <property type="entry name" value="Riboflavin_kinase_bac/euk"/>
</dbReference>
<sequence length="171" mass="19186">MTVIQGLVEHGDERGRTLGFPTANIQLFDEQTEDGVWAAVIRTDSGTSWLAAVSIGRRQTFYAQIGNKLLEAHLLDFNEDLYGRKLTVTLTAKLRDQQTFSSINALTEQLRHDITATRNWAQQHYPGLVSPGSHESGVASCPEQLPRTLTVAQRATHKAFERSPQWLKETR</sequence>
<evidence type="ECO:0000256" key="7">
    <source>
        <dbReference type="ARBA" id="ARBA00047880"/>
    </source>
</evidence>
<protein>
    <recommendedName>
        <fullName evidence="1">riboflavin kinase</fullName>
        <ecNumber evidence="1">2.7.1.26</ecNumber>
    </recommendedName>
</protein>
<evidence type="ECO:0000256" key="1">
    <source>
        <dbReference type="ARBA" id="ARBA00012105"/>
    </source>
</evidence>
<dbReference type="Proteomes" id="UP001500102">
    <property type="component" value="Unassembled WGS sequence"/>
</dbReference>
<dbReference type="InterPro" id="IPR023468">
    <property type="entry name" value="Riboflavin_kinase"/>
</dbReference>
<evidence type="ECO:0000313" key="10">
    <source>
        <dbReference type="Proteomes" id="UP001500102"/>
    </source>
</evidence>
<keyword evidence="3" id="KW-0288">FMN</keyword>
<reference evidence="10" key="1">
    <citation type="journal article" date="2019" name="Int. J. Syst. Evol. Microbiol.">
        <title>The Global Catalogue of Microorganisms (GCM) 10K type strain sequencing project: providing services to taxonomists for standard genome sequencing and annotation.</title>
        <authorList>
            <consortium name="The Broad Institute Genomics Platform"/>
            <consortium name="The Broad Institute Genome Sequencing Center for Infectious Disease"/>
            <person name="Wu L."/>
            <person name="Ma J."/>
        </authorList>
    </citation>
    <scope>NUCLEOTIDE SEQUENCE [LARGE SCALE GENOMIC DNA]</scope>
    <source>
        <strain evidence="10">JCM 15921</strain>
    </source>
</reference>